<protein>
    <recommendedName>
        <fullName evidence="6">Xylanolytic transcriptional activator regulatory domain-containing protein</fullName>
    </recommendedName>
</protein>
<evidence type="ECO:0000256" key="1">
    <source>
        <dbReference type="ARBA" id="ARBA00004123"/>
    </source>
</evidence>
<dbReference type="InterPro" id="IPR050815">
    <property type="entry name" value="TF_fung"/>
</dbReference>
<keyword evidence="2" id="KW-0479">Metal-binding</keyword>
<comment type="subcellular location">
    <subcellularLocation>
        <location evidence="1">Nucleus</location>
    </subcellularLocation>
</comment>
<dbReference type="InterPro" id="IPR007219">
    <property type="entry name" value="XnlR_reg_dom"/>
</dbReference>
<accession>A0A5N7BMK8</accession>
<reference evidence="7 8" key="1">
    <citation type="submission" date="2019-04" db="EMBL/GenBank/DDBJ databases">
        <title>Friends and foes A comparative genomics studyof 23 Aspergillus species from section Flavi.</title>
        <authorList>
            <consortium name="DOE Joint Genome Institute"/>
            <person name="Kjaerbolling I."/>
            <person name="Vesth T."/>
            <person name="Frisvad J.C."/>
            <person name="Nybo J.L."/>
            <person name="Theobald S."/>
            <person name="Kildgaard S."/>
            <person name="Isbrandt T."/>
            <person name="Kuo A."/>
            <person name="Sato A."/>
            <person name="Lyhne E.K."/>
            <person name="Kogle M.E."/>
            <person name="Wiebenga A."/>
            <person name="Kun R.S."/>
            <person name="Lubbers R.J."/>
            <person name="Makela M.R."/>
            <person name="Barry K."/>
            <person name="Chovatia M."/>
            <person name="Clum A."/>
            <person name="Daum C."/>
            <person name="Haridas S."/>
            <person name="He G."/>
            <person name="LaButti K."/>
            <person name="Lipzen A."/>
            <person name="Mondo S."/>
            <person name="Riley R."/>
            <person name="Salamov A."/>
            <person name="Simmons B.A."/>
            <person name="Magnuson J.K."/>
            <person name="Henrissat B."/>
            <person name="Mortensen U.H."/>
            <person name="Larsen T.O."/>
            <person name="Devries R.P."/>
            <person name="Grigoriev I.V."/>
            <person name="Machida M."/>
            <person name="Baker S.E."/>
            <person name="Andersen M.R."/>
        </authorList>
    </citation>
    <scope>NUCLEOTIDE SEQUENCE [LARGE SCALE GENOMIC DNA]</scope>
    <source>
        <strain evidence="7 8">IBT 29228</strain>
    </source>
</reference>
<gene>
    <name evidence="7" type="ORF">BDV26DRAFT_303961</name>
</gene>
<dbReference type="Proteomes" id="UP000326198">
    <property type="component" value="Unassembled WGS sequence"/>
</dbReference>
<evidence type="ECO:0000313" key="8">
    <source>
        <dbReference type="Proteomes" id="UP000326198"/>
    </source>
</evidence>
<dbReference type="OrthoDB" id="2563500at2759"/>
<evidence type="ECO:0000259" key="6">
    <source>
        <dbReference type="Pfam" id="PF04082"/>
    </source>
</evidence>
<dbReference type="PANTHER" id="PTHR47338">
    <property type="entry name" value="ZN(II)2CYS6 TRANSCRIPTION FACTOR (EUROFUNG)-RELATED"/>
    <property type="match status" value="1"/>
</dbReference>
<name>A0A5N7BMK8_9EURO</name>
<dbReference type="GO" id="GO:0003677">
    <property type="term" value="F:DNA binding"/>
    <property type="evidence" value="ECO:0007669"/>
    <property type="project" value="InterPro"/>
</dbReference>
<sequence length="523" mass="58961">MLSSSDATDGLSANIFKSPDNIQIQAALDIFFMRIYPLPGYAFLHRASLYDRLHRGQADQSLLLSIIAISTCLTETGSSKLRCKMCLGEYSSAFPLVSLLSRFAFSLKLNYDNQKVCFLAQEARRRLMWAIYMLDQAWAAGLLEFTTCPVDAIYVSLPCPEEAWELDIGPETEVQLKSQNRLPGLLAANVCVFYLRDKILRHTKRFAAGNYSALDIMYGIRELETELEQFCVRLPPSSAYSKRNLRLRAHSPWLSRFVLLHVVWHQSHCDLYRCITSGLIESVPTSILNEFDNAFVTKCRERCTDHALQIADIISSLVDIRPESSVLPMDMAICAYQCIRLLLHGQRAYGHKLPVPSGRIKKYQQSCLQIIQNIARISPSVHTIECDLKNLIDETQDQNAHPENCIRHSQQQTPRQILSIHSLIGRSEFVDDSEELALHDGHASDNSSVHEKDNDEYNRLLGMSGPLQPLPSFGLTEVMTPGPTMTSQMWLQGSNAFDGAWDEPGVGFDLIRQMQWDGLGCIG</sequence>
<dbReference type="GO" id="GO:0000981">
    <property type="term" value="F:DNA-binding transcription factor activity, RNA polymerase II-specific"/>
    <property type="evidence" value="ECO:0007669"/>
    <property type="project" value="InterPro"/>
</dbReference>
<evidence type="ECO:0000313" key="7">
    <source>
        <dbReference type="EMBL" id="KAE8383055.1"/>
    </source>
</evidence>
<evidence type="ECO:0000256" key="2">
    <source>
        <dbReference type="ARBA" id="ARBA00022723"/>
    </source>
</evidence>
<dbReference type="GO" id="GO:0006351">
    <property type="term" value="P:DNA-templated transcription"/>
    <property type="evidence" value="ECO:0007669"/>
    <property type="project" value="InterPro"/>
</dbReference>
<dbReference type="EMBL" id="ML736157">
    <property type="protein sequence ID" value="KAE8383055.1"/>
    <property type="molecule type" value="Genomic_DNA"/>
</dbReference>
<keyword evidence="3" id="KW-0805">Transcription regulation</keyword>
<dbReference type="GO" id="GO:0008270">
    <property type="term" value="F:zinc ion binding"/>
    <property type="evidence" value="ECO:0007669"/>
    <property type="project" value="InterPro"/>
</dbReference>
<dbReference type="GO" id="GO:0005634">
    <property type="term" value="C:nucleus"/>
    <property type="evidence" value="ECO:0007669"/>
    <property type="project" value="UniProtKB-SubCell"/>
</dbReference>
<evidence type="ECO:0000256" key="4">
    <source>
        <dbReference type="ARBA" id="ARBA00023163"/>
    </source>
</evidence>
<evidence type="ECO:0000256" key="3">
    <source>
        <dbReference type="ARBA" id="ARBA00023015"/>
    </source>
</evidence>
<dbReference type="Pfam" id="PF04082">
    <property type="entry name" value="Fungal_trans"/>
    <property type="match status" value="1"/>
</dbReference>
<feature type="domain" description="Xylanolytic transcriptional activator regulatory" evidence="6">
    <location>
        <begin position="90"/>
        <end position="176"/>
    </location>
</feature>
<evidence type="ECO:0000256" key="5">
    <source>
        <dbReference type="ARBA" id="ARBA00023242"/>
    </source>
</evidence>
<proteinExistence type="predicted"/>
<dbReference type="AlphaFoldDB" id="A0A5N7BMK8"/>
<keyword evidence="4" id="KW-0804">Transcription</keyword>
<dbReference type="PANTHER" id="PTHR47338:SF7">
    <property type="entry name" value="ZN(II)2CYS6 TRANSCRIPTION FACTOR (EUROFUNG)"/>
    <property type="match status" value="1"/>
</dbReference>
<keyword evidence="5" id="KW-0539">Nucleus</keyword>
<dbReference type="CDD" id="cd12148">
    <property type="entry name" value="fungal_TF_MHR"/>
    <property type="match status" value="1"/>
</dbReference>
<organism evidence="7 8">
    <name type="scientific">Aspergillus bertholletiae</name>
    <dbReference type="NCBI Taxonomy" id="1226010"/>
    <lineage>
        <taxon>Eukaryota</taxon>
        <taxon>Fungi</taxon>
        <taxon>Dikarya</taxon>
        <taxon>Ascomycota</taxon>
        <taxon>Pezizomycotina</taxon>
        <taxon>Eurotiomycetes</taxon>
        <taxon>Eurotiomycetidae</taxon>
        <taxon>Eurotiales</taxon>
        <taxon>Aspergillaceae</taxon>
        <taxon>Aspergillus</taxon>
        <taxon>Aspergillus subgen. Circumdati</taxon>
    </lineage>
</organism>
<keyword evidence="8" id="KW-1185">Reference proteome</keyword>